<gene>
    <name evidence="1" type="ORF">PF011_g17855</name>
</gene>
<dbReference type="Proteomes" id="UP000460718">
    <property type="component" value="Unassembled WGS sequence"/>
</dbReference>
<name>A0A6A3J8Q3_9STRA</name>
<sequence>MEQRMVDPRLLKTVKYLETWRVLSQGEQALVKKLSAALTALDSEETLMEATIATLDSFMTEMRSVGMAARDVALAETMARRLTAGKSALVTAGRAVVDAQTKVDAVDPICSQLCALVARLLPQLPVGQWLPHPNELQMVIADMHQKQAGVVESIQEMRAALTLMEGLTVEARAMTFGP</sequence>
<reference evidence="1 2" key="1">
    <citation type="submission" date="2018-09" db="EMBL/GenBank/DDBJ databases">
        <title>Genomic investigation of the strawberry pathogen Phytophthora fragariae indicates pathogenicity is determined by transcriptional variation in three key races.</title>
        <authorList>
            <person name="Adams T.M."/>
            <person name="Armitage A.D."/>
            <person name="Sobczyk M.K."/>
            <person name="Bates H.J."/>
            <person name="Dunwell J.M."/>
            <person name="Nellist C.F."/>
            <person name="Harrison R.J."/>
        </authorList>
    </citation>
    <scope>NUCLEOTIDE SEQUENCE [LARGE SCALE GENOMIC DNA]</scope>
    <source>
        <strain evidence="1 2">SCRP245</strain>
    </source>
</reference>
<dbReference type="AlphaFoldDB" id="A0A6A3J8Q3"/>
<accession>A0A6A3J8Q3</accession>
<proteinExistence type="predicted"/>
<comment type="caution">
    <text evidence="1">The sequence shown here is derived from an EMBL/GenBank/DDBJ whole genome shotgun (WGS) entry which is preliminary data.</text>
</comment>
<evidence type="ECO:0000313" key="2">
    <source>
        <dbReference type="Proteomes" id="UP000460718"/>
    </source>
</evidence>
<organism evidence="1 2">
    <name type="scientific">Phytophthora fragariae</name>
    <dbReference type="NCBI Taxonomy" id="53985"/>
    <lineage>
        <taxon>Eukaryota</taxon>
        <taxon>Sar</taxon>
        <taxon>Stramenopiles</taxon>
        <taxon>Oomycota</taxon>
        <taxon>Peronosporomycetes</taxon>
        <taxon>Peronosporales</taxon>
        <taxon>Peronosporaceae</taxon>
        <taxon>Phytophthora</taxon>
    </lineage>
</organism>
<evidence type="ECO:0000313" key="1">
    <source>
        <dbReference type="EMBL" id="KAE8991676.1"/>
    </source>
</evidence>
<dbReference type="EMBL" id="QXFW01001382">
    <property type="protein sequence ID" value="KAE8991676.1"/>
    <property type="molecule type" value="Genomic_DNA"/>
</dbReference>
<protein>
    <submittedName>
        <fullName evidence="1">Uncharacterized protein</fullName>
    </submittedName>
</protein>